<accession>A0A8J5L8X6</accession>
<sequence length="224" mass="25071">MLYWDIIGLLIFLLSSSRPRDQIPFLGRDIIGLLIFLAFWLSFSRLRDQTPFLGRDIIRLLLSSSRPRDRIPFLGRDIIGLQVKDLKSLSIDLLVPGVLVNAQVTSVLENGIMLSFLIHTSLDMRPAVAAIVSECLVASSFETVRGWDSFKSLLSPSGHMSFWFRPSVHTRVVDYSVELFPLSQDLCCLITGLISSTIQVFMVPNNCIHCLGIPGGITVRYMVS</sequence>
<comment type="caution">
    <text evidence="1">The sequence shown here is derived from an EMBL/GenBank/DDBJ whole genome shotgun (WGS) entry which is preliminary data.</text>
</comment>
<gene>
    <name evidence="1" type="ORF">ZIOFF_021951</name>
</gene>
<dbReference type="Proteomes" id="UP000734854">
    <property type="component" value="Unassembled WGS sequence"/>
</dbReference>
<organism evidence="1 2">
    <name type="scientific">Zingiber officinale</name>
    <name type="common">Ginger</name>
    <name type="synonym">Amomum zingiber</name>
    <dbReference type="NCBI Taxonomy" id="94328"/>
    <lineage>
        <taxon>Eukaryota</taxon>
        <taxon>Viridiplantae</taxon>
        <taxon>Streptophyta</taxon>
        <taxon>Embryophyta</taxon>
        <taxon>Tracheophyta</taxon>
        <taxon>Spermatophyta</taxon>
        <taxon>Magnoliopsida</taxon>
        <taxon>Liliopsida</taxon>
        <taxon>Zingiberales</taxon>
        <taxon>Zingiberaceae</taxon>
        <taxon>Zingiber</taxon>
    </lineage>
</organism>
<reference evidence="1 2" key="1">
    <citation type="submission" date="2020-08" db="EMBL/GenBank/DDBJ databases">
        <title>Plant Genome Project.</title>
        <authorList>
            <person name="Zhang R.-G."/>
        </authorList>
    </citation>
    <scope>NUCLEOTIDE SEQUENCE [LARGE SCALE GENOMIC DNA]</scope>
    <source>
        <tissue evidence="1">Rhizome</tissue>
    </source>
</reference>
<evidence type="ECO:0000313" key="1">
    <source>
        <dbReference type="EMBL" id="KAG6518476.1"/>
    </source>
</evidence>
<proteinExistence type="predicted"/>
<evidence type="ECO:0000313" key="2">
    <source>
        <dbReference type="Proteomes" id="UP000734854"/>
    </source>
</evidence>
<dbReference type="AlphaFoldDB" id="A0A8J5L8X6"/>
<protein>
    <submittedName>
        <fullName evidence="1">Uncharacterized protein</fullName>
    </submittedName>
</protein>
<name>A0A8J5L8X6_ZINOF</name>
<keyword evidence="2" id="KW-1185">Reference proteome</keyword>
<dbReference type="EMBL" id="JACMSC010000006">
    <property type="protein sequence ID" value="KAG6518476.1"/>
    <property type="molecule type" value="Genomic_DNA"/>
</dbReference>